<dbReference type="InterPro" id="IPR003439">
    <property type="entry name" value="ABC_transporter-like_ATP-bd"/>
</dbReference>
<evidence type="ECO:0000313" key="6">
    <source>
        <dbReference type="EMBL" id="SIS86103.1"/>
    </source>
</evidence>
<dbReference type="PANTHER" id="PTHR43335">
    <property type="entry name" value="ABC TRANSPORTER, ATP-BINDING PROTEIN"/>
    <property type="match status" value="1"/>
</dbReference>
<evidence type="ECO:0000256" key="2">
    <source>
        <dbReference type="ARBA" id="ARBA00022448"/>
    </source>
</evidence>
<dbReference type="EMBL" id="FTOD01000006">
    <property type="protein sequence ID" value="SIS86103.1"/>
    <property type="molecule type" value="Genomic_DNA"/>
</dbReference>
<dbReference type="PROSITE" id="PS50893">
    <property type="entry name" value="ABC_TRANSPORTER_2"/>
    <property type="match status" value="1"/>
</dbReference>
<evidence type="ECO:0000256" key="4">
    <source>
        <dbReference type="ARBA" id="ARBA00022840"/>
    </source>
</evidence>
<keyword evidence="4 6" id="KW-0067">ATP-binding</keyword>
<dbReference type="OrthoDB" id="9804819at2"/>
<dbReference type="GO" id="GO:0005524">
    <property type="term" value="F:ATP binding"/>
    <property type="evidence" value="ECO:0007669"/>
    <property type="project" value="UniProtKB-KW"/>
</dbReference>
<keyword evidence="7" id="KW-1185">Reference proteome</keyword>
<dbReference type="Proteomes" id="UP000186795">
    <property type="component" value="Unassembled WGS sequence"/>
</dbReference>
<dbReference type="GO" id="GO:0016887">
    <property type="term" value="F:ATP hydrolysis activity"/>
    <property type="evidence" value="ECO:0007669"/>
    <property type="project" value="InterPro"/>
</dbReference>
<dbReference type="InterPro" id="IPR027417">
    <property type="entry name" value="P-loop_NTPase"/>
</dbReference>
<proteinExistence type="inferred from homology"/>
<evidence type="ECO:0000259" key="5">
    <source>
        <dbReference type="PROSITE" id="PS50893"/>
    </source>
</evidence>
<keyword evidence="3" id="KW-0547">Nucleotide-binding</keyword>
<sequence length="301" mass="33623">MTAIVQTEKLTRRFGDKISVNQVDLQVPPGSIYGFLGPNGAGKTTTLKLLLGLLRPTAGSIRIFGERMPEERISVLRQVGSLVESPSYYGHLSGFKNLKIAADLLDLPPQSVKETLELVRLSQDAHRPVKEYSLGMKQRLGIAIALIHKPRLLILDEPTNGLDPAGIQEIRNLIKELPTLYGSTVLVSSHLLTEVEQVATHVGIINQGQLIFQDEIDVLRQQSSPVMLVELEQPAAAYQSLRNQGWRVERNHHTLTIPIQHSKDKARLFQHLQSFSILNVQEKKKSLEEIFIEWTGKGNSL</sequence>
<keyword evidence="2" id="KW-0813">Transport</keyword>
<gene>
    <name evidence="6" type="ORF">SAMN05421790_106130</name>
</gene>
<evidence type="ECO:0000256" key="1">
    <source>
        <dbReference type="ARBA" id="ARBA00005417"/>
    </source>
</evidence>
<dbReference type="InterPro" id="IPR017871">
    <property type="entry name" value="ABC_transporter-like_CS"/>
</dbReference>
<dbReference type="SMART" id="SM00382">
    <property type="entry name" value="AAA"/>
    <property type="match status" value="1"/>
</dbReference>
<organism evidence="6 7">
    <name type="scientific">Kroppenstedtia eburnea</name>
    <dbReference type="NCBI Taxonomy" id="714067"/>
    <lineage>
        <taxon>Bacteria</taxon>
        <taxon>Bacillati</taxon>
        <taxon>Bacillota</taxon>
        <taxon>Bacilli</taxon>
        <taxon>Bacillales</taxon>
        <taxon>Thermoactinomycetaceae</taxon>
        <taxon>Kroppenstedtia</taxon>
    </lineage>
</organism>
<dbReference type="PANTHER" id="PTHR43335:SF4">
    <property type="entry name" value="ABC TRANSPORTER, ATP-BINDING PROTEIN"/>
    <property type="match status" value="1"/>
</dbReference>
<reference evidence="7" key="1">
    <citation type="submission" date="2017-01" db="EMBL/GenBank/DDBJ databases">
        <authorList>
            <person name="Varghese N."/>
            <person name="Submissions S."/>
        </authorList>
    </citation>
    <scope>NUCLEOTIDE SEQUENCE [LARGE SCALE GENOMIC DNA]</scope>
    <source>
        <strain evidence="7">DSM 45196</strain>
    </source>
</reference>
<evidence type="ECO:0000313" key="7">
    <source>
        <dbReference type="Proteomes" id="UP000186795"/>
    </source>
</evidence>
<dbReference type="SUPFAM" id="SSF52540">
    <property type="entry name" value="P-loop containing nucleoside triphosphate hydrolases"/>
    <property type="match status" value="1"/>
</dbReference>
<dbReference type="Gene3D" id="3.40.50.300">
    <property type="entry name" value="P-loop containing nucleotide triphosphate hydrolases"/>
    <property type="match status" value="1"/>
</dbReference>
<dbReference type="PROSITE" id="PS00211">
    <property type="entry name" value="ABC_TRANSPORTER_1"/>
    <property type="match status" value="1"/>
</dbReference>
<feature type="domain" description="ABC transporter" evidence="5">
    <location>
        <begin position="5"/>
        <end position="232"/>
    </location>
</feature>
<evidence type="ECO:0000256" key="3">
    <source>
        <dbReference type="ARBA" id="ARBA00022741"/>
    </source>
</evidence>
<dbReference type="Pfam" id="PF00005">
    <property type="entry name" value="ABC_tran"/>
    <property type="match status" value="1"/>
</dbReference>
<dbReference type="AlphaFoldDB" id="A0A1N7MJ33"/>
<accession>A0A1N7MJ33</accession>
<comment type="similarity">
    <text evidence="1">Belongs to the ABC transporter superfamily.</text>
</comment>
<protein>
    <submittedName>
        <fullName evidence="6">ABC-2 type transport system ATP-binding protein</fullName>
    </submittedName>
</protein>
<dbReference type="InterPro" id="IPR003593">
    <property type="entry name" value="AAA+_ATPase"/>
</dbReference>
<name>A0A1N7MJ33_9BACL</name>